<reference evidence="1 2" key="1">
    <citation type="submission" date="2015-04" db="EMBL/GenBank/DDBJ databases">
        <title>Complete genome sequence of Schizopora paradoxa KUC8140, a cosmopolitan wood degrader in East Asia.</title>
        <authorList>
            <consortium name="DOE Joint Genome Institute"/>
            <person name="Min B."/>
            <person name="Park H."/>
            <person name="Jang Y."/>
            <person name="Kim J.-J."/>
            <person name="Kim K.H."/>
            <person name="Pangilinan J."/>
            <person name="Lipzen A."/>
            <person name="Riley R."/>
            <person name="Grigoriev I.V."/>
            <person name="Spatafora J.W."/>
            <person name="Choi I.-G."/>
        </authorList>
    </citation>
    <scope>NUCLEOTIDE SEQUENCE [LARGE SCALE GENOMIC DNA]</scope>
    <source>
        <strain evidence="1 2">KUC8140</strain>
    </source>
</reference>
<sequence>MIRTPTLWNRIDNSMPLSMVSTCCDRQPTAYVEVDIDVESCPDPHVVAEFIRIAKQHSTRWKSFDYRCSYDSDDENEVALSGSEELKRETPGLEASSLTSLSIQHVNPPRSVNEDRFRDAVNFYSTWSTPRLSQMHVKNVILIPFVGAASLKKLDLDFTDCSGGRFNLKALFTFFASCVTLEELSMSFACELLDETSLPVKPFSFVHVRNLAVSFYDCPRKHVKLVMNHCLFPVVSRMSLQIERSYYVDGDVPDFPDLEDVDVDDVIPSIFSRPSRFPELEDLRLNVGRLSRQSYSSIQITLPFNNLPKVKRLSLMLNPESAAKVYVLIPKGECLPSLRSLSLINCASLNAGWIISFLGRLKAQGSIQMSQLTVTNCSWKAPPASTTAALDSEHPETMGGEEGPYVRVTADDLRQLMM</sequence>
<keyword evidence="2" id="KW-1185">Reference proteome</keyword>
<dbReference type="Proteomes" id="UP000053477">
    <property type="component" value="Unassembled WGS sequence"/>
</dbReference>
<dbReference type="EMBL" id="KQ086039">
    <property type="protein sequence ID" value="KLO09986.1"/>
    <property type="molecule type" value="Genomic_DNA"/>
</dbReference>
<evidence type="ECO:0000313" key="1">
    <source>
        <dbReference type="EMBL" id="KLO09986.1"/>
    </source>
</evidence>
<protein>
    <recommendedName>
        <fullName evidence="3">F-box domain-containing protein</fullName>
    </recommendedName>
</protein>
<dbReference type="SUPFAM" id="SSF52047">
    <property type="entry name" value="RNI-like"/>
    <property type="match status" value="1"/>
</dbReference>
<proteinExistence type="predicted"/>
<evidence type="ECO:0000313" key="2">
    <source>
        <dbReference type="Proteomes" id="UP000053477"/>
    </source>
</evidence>
<dbReference type="InterPro" id="IPR032675">
    <property type="entry name" value="LRR_dom_sf"/>
</dbReference>
<organism evidence="1 2">
    <name type="scientific">Schizopora paradoxa</name>
    <dbReference type="NCBI Taxonomy" id="27342"/>
    <lineage>
        <taxon>Eukaryota</taxon>
        <taxon>Fungi</taxon>
        <taxon>Dikarya</taxon>
        <taxon>Basidiomycota</taxon>
        <taxon>Agaricomycotina</taxon>
        <taxon>Agaricomycetes</taxon>
        <taxon>Hymenochaetales</taxon>
        <taxon>Schizoporaceae</taxon>
        <taxon>Schizopora</taxon>
    </lineage>
</organism>
<gene>
    <name evidence="1" type="ORF">SCHPADRAFT_539903</name>
</gene>
<accession>A0A0H2RZ16</accession>
<name>A0A0H2RZ16_9AGAM</name>
<dbReference type="Gene3D" id="3.80.10.10">
    <property type="entry name" value="Ribonuclease Inhibitor"/>
    <property type="match status" value="1"/>
</dbReference>
<dbReference type="InParanoid" id="A0A0H2RZ16"/>
<dbReference type="AlphaFoldDB" id="A0A0H2RZ16"/>
<evidence type="ECO:0008006" key="3">
    <source>
        <dbReference type="Google" id="ProtNLM"/>
    </source>
</evidence>